<dbReference type="AlphaFoldDB" id="A0A4Q6XZI3"/>
<keyword evidence="2" id="KW-0472">Membrane</keyword>
<name>A0A4Q6XZI3_9SPHN</name>
<evidence type="ECO:0000256" key="2">
    <source>
        <dbReference type="SAM" id="Phobius"/>
    </source>
</evidence>
<feature type="transmembrane region" description="Helical" evidence="2">
    <location>
        <begin position="87"/>
        <end position="115"/>
    </location>
</feature>
<accession>A0A4Q6XZI3</accession>
<dbReference type="RefSeq" id="WP_130155626.1">
    <property type="nucleotide sequence ID" value="NZ_SGIS01000005.1"/>
</dbReference>
<evidence type="ECO:0000313" key="4">
    <source>
        <dbReference type="Proteomes" id="UP000292085"/>
    </source>
</evidence>
<protein>
    <submittedName>
        <fullName evidence="3">DUF2809 domain-containing protein</fullName>
    </submittedName>
</protein>
<dbReference type="EMBL" id="SGIS01000005">
    <property type="protein sequence ID" value="RZF65695.1"/>
    <property type="molecule type" value="Genomic_DNA"/>
</dbReference>
<keyword evidence="2" id="KW-0812">Transmembrane</keyword>
<organism evidence="3 4">
    <name type="scientific">Sphingomonas populi</name>
    <dbReference type="NCBI Taxonomy" id="2484750"/>
    <lineage>
        <taxon>Bacteria</taxon>
        <taxon>Pseudomonadati</taxon>
        <taxon>Pseudomonadota</taxon>
        <taxon>Alphaproteobacteria</taxon>
        <taxon>Sphingomonadales</taxon>
        <taxon>Sphingomonadaceae</taxon>
        <taxon>Sphingomonas</taxon>
    </lineage>
</organism>
<reference evidence="3 4" key="1">
    <citation type="submission" date="2019-02" db="EMBL/GenBank/DDBJ databases">
        <authorList>
            <person name="Li Y."/>
        </authorList>
    </citation>
    <scope>NUCLEOTIDE SEQUENCE [LARGE SCALE GENOMIC DNA]</scope>
    <source>
        <strain evidence="3 4">3-7</strain>
    </source>
</reference>
<feature type="transmembrane region" description="Helical" evidence="2">
    <location>
        <begin position="56"/>
        <end position="75"/>
    </location>
</feature>
<sequence>MTFRLPYALATLALFAIEAAIALFVHDRFVRPHVGDVLAVVLVYLGLRSITRLPRFGAVVAAFAIACAVEVGQAVDLVDRLGLAGNAVARVVFGMGFDPWDFLAYLAGAGIALVCDSPRSARHQLPKPGASLAPPGPSRVTREAP</sequence>
<evidence type="ECO:0000256" key="1">
    <source>
        <dbReference type="SAM" id="MobiDB-lite"/>
    </source>
</evidence>
<dbReference type="Pfam" id="PF10990">
    <property type="entry name" value="DUF2809"/>
    <property type="match status" value="1"/>
</dbReference>
<gene>
    <name evidence="3" type="ORF">EWE75_05235</name>
</gene>
<feature type="transmembrane region" description="Helical" evidence="2">
    <location>
        <begin position="29"/>
        <end position="47"/>
    </location>
</feature>
<keyword evidence="4" id="KW-1185">Reference proteome</keyword>
<keyword evidence="2" id="KW-1133">Transmembrane helix</keyword>
<comment type="caution">
    <text evidence="3">The sequence shown here is derived from an EMBL/GenBank/DDBJ whole genome shotgun (WGS) entry which is preliminary data.</text>
</comment>
<dbReference type="InterPro" id="IPR021257">
    <property type="entry name" value="DUF2809"/>
</dbReference>
<proteinExistence type="predicted"/>
<dbReference type="OrthoDB" id="5360192at2"/>
<dbReference type="Proteomes" id="UP000292085">
    <property type="component" value="Unassembled WGS sequence"/>
</dbReference>
<feature type="region of interest" description="Disordered" evidence="1">
    <location>
        <begin position="124"/>
        <end position="145"/>
    </location>
</feature>
<evidence type="ECO:0000313" key="3">
    <source>
        <dbReference type="EMBL" id="RZF65695.1"/>
    </source>
</evidence>